<dbReference type="InterPro" id="IPR014562">
    <property type="entry name" value="UCP030959_TPR_rpt-cont"/>
</dbReference>
<organism evidence="2 3">
    <name type="scientific">Massilia glaciei</name>
    <dbReference type="NCBI Taxonomy" id="1524097"/>
    <lineage>
        <taxon>Bacteria</taxon>
        <taxon>Pseudomonadati</taxon>
        <taxon>Pseudomonadota</taxon>
        <taxon>Betaproteobacteria</taxon>
        <taxon>Burkholderiales</taxon>
        <taxon>Oxalobacteraceae</taxon>
        <taxon>Telluria group</taxon>
        <taxon>Massilia</taxon>
    </lineage>
</organism>
<keyword evidence="3" id="KW-1185">Reference proteome</keyword>
<sequence length="252" mass="27453">MPFAGLGLHVVIAIMCAIHAIRTRQQMYWLLILFAFPLLGSLVYFFGVCLPNSRLEAKALKAVNAAVKAIDPTRELREARLAFDDVPTAQNQMRLASALVNGGSAEEGARQYEACLRGPFAAEPEIRFGAADAYVACARFADALRHLEPLRQQHPDFRAGQIALLIARAYAGTARVAEARAAFEAAVAAFGTYEAKAEYAIWAFTTGEHATAARLNLELEKISSRWSAHTRELNTLVLRRLAAARALGGKQA</sequence>
<dbReference type="AlphaFoldDB" id="A0A2U2HEY6"/>
<feature type="transmembrane region" description="Helical" evidence="1">
    <location>
        <begin position="28"/>
        <end position="47"/>
    </location>
</feature>
<dbReference type="GO" id="GO:0005886">
    <property type="term" value="C:plasma membrane"/>
    <property type="evidence" value="ECO:0007669"/>
    <property type="project" value="UniProtKB-SubCell"/>
</dbReference>
<reference evidence="2 3" key="1">
    <citation type="submission" date="2018-04" db="EMBL/GenBank/DDBJ databases">
        <title>Massilia violaceinigra sp. nov., a novel purple-pigmented bacterium isolated from Tianshan glacier, Xinjiang, China.</title>
        <authorList>
            <person name="Wang H."/>
        </authorList>
    </citation>
    <scope>NUCLEOTIDE SEQUENCE [LARGE SCALE GENOMIC DNA]</scope>
    <source>
        <strain evidence="2 3">B448-2</strain>
    </source>
</reference>
<dbReference type="OrthoDB" id="7559170at2"/>
<evidence type="ECO:0000256" key="1">
    <source>
        <dbReference type="SAM" id="Phobius"/>
    </source>
</evidence>
<dbReference type="SUPFAM" id="SSF48452">
    <property type="entry name" value="TPR-like"/>
    <property type="match status" value="1"/>
</dbReference>
<keyword evidence="1" id="KW-1133">Transmembrane helix</keyword>
<keyword evidence="1" id="KW-0812">Transmembrane</keyword>
<protein>
    <submittedName>
        <fullName evidence="2">Uncharacterized protein</fullName>
    </submittedName>
</protein>
<dbReference type="InterPro" id="IPR011990">
    <property type="entry name" value="TPR-like_helical_dom_sf"/>
</dbReference>
<dbReference type="EMBL" id="PXWF02000297">
    <property type="protein sequence ID" value="PWF42477.1"/>
    <property type="molecule type" value="Genomic_DNA"/>
</dbReference>
<gene>
    <name evidence="2" type="ORF">C7C56_022910</name>
</gene>
<evidence type="ECO:0000313" key="3">
    <source>
        <dbReference type="Proteomes" id="UP000241421"/>
    </source>
</evidence>
<dbReference type="Gene3D" id="1.25.40.10">
    <property type="entry name" value="Tetratricopeptide repeat domain"/>
    <property type="match status" value="1"/>
</dbReference>
<evidence type="ECO:0000313" key="2">
    <source>
        <dbReference type="EMBL" id="PWF42477.1"/>
    </source>
</evidence>
<name>A0A2U2HEY6_9BURK</name>
<accession>A0A2U2HEY6</accession>
<proteinExistence type="predicted"/>
<feature type="transmembrane region" description="Helical" evidence="1">
    <location>
        <begin position="6"/>
        <end position="21"/>
    </location>
</feature>
<keyword evidence="1" id="KW-0472">Membrane</keyword>
<dbReference type="PIRSF" id="PIRSF030959">
    <property type="entry name" value="UCP030959"/>
    <property type="match status" value="1"/>
</dbReference>
<dbReference type="Proteomes" id="UP000241421">
    <property type="component" value="Unassembled WGS sequence"/>
</dbReference>
<comment type="caution">
    <text evidence="2">The sequence shown here is derived from an EMBL/GenBank/DDBJ whole genome shotgun (WGS) entry which is preliminary data.</text>
</comment>
<dbReference type="RefSeq" id="WP_106759676.1">
    <property type="nucleotide sequence ID" value="NZ_PXWF02000297.1"/>
</dbReference>